<dbReference type="OrthoDB" id="966987at2759"/>
<dbReference type="AlphaFoldDB" id="A0A7J9NBT3"/>
<accession>A0A7J9NBT3</accession>
<evidence type="ECO:0000313" key="2">
    <source>
        <dbReference type="Proteomes" id="UP000593576"/>
    </source>
</evidence>
<sequence>MGHEVKVCNGILTDEKDKLKDELPYSLALKAESNLLGKESLKFGFSTKKSMKQCSYTIEEKVESENISAVLETTELPHIFKNSRDSLLSQIKDTNLKLMDHNGLITNDERVNLVKRLV</sequence>
<name>A0A7J9NBT3_GOSSC</name>
<dbReference type="EMBL" id="JABFAF010277985">
    <property type="protein sequence ID" value="MBA0880690.1"/>
    <property type="molecule type" value="Genomic_DNA"/>
</dbReference>
<keyword evidence="2" id="KW-1185">Reference proteome</keyword>
<protein>
    <submittedName>
        <fullName evidence="1">Uncharacterized protein</fullName>
    </submittedName>
</protein>
<evidence type="ECO:0000313" key="1">
    <source>
        <dbReference type="EMBL" id="MBA0880690.1"/>
    </source>
</evidence>
<organism evidence="1 2">
    <name type="scientific">Gossypium schwendimanii</name>
    <name type="common">Cotton</name>
    <dbReference type="NCBI Taxonomy" id="34291"/>
    <lineage>
        <taxon>Eukaryota</taxon>
        <taxon>Viridiplantae</taxon>
        <taxon>Streptophyta</taxon>
        <taxon>Embryophyta</taxon>
        <taxon>Tracheophyta</taxon>
        <taxon>Spermatophyta</taxon>
        <taxon>Magnoliopsida</taxon>
        <taxon>eudicotyledons</taxon>
        <taxon>Gunneridae</taxon>
        <taxon>Pentapetalae</taxon>
        <taxon>rosids</taxon>
        <taxon>malvids</taxon>
        <taxon>Malvales</taxon>
        <taxon>Malvaceae</taxon>
        <taxon>Malvoideae</taxon>
        <taxon>Gossypium</taxon>
    </lineage>
</organism>
<proteinExistence type="predicted"/>
<comment type="caution">
    <text evidence="1">The sequence shown here is derived from an EMBL/GenBank/DDBJ whole genome shotgun (WGS) entry which is preliminary data.</text>
</comment>
<dbReference type="Proteomes" id="UP000593576">
    <property type="component" value="Unassembled WGS sequence"/>
</dbReference>
<gene>
    <name evidence="1" type="ORF">Goshw_023078</name>
</gene>
<reference evidence="1 2" key="1">
    <citation type="journal article" date="2019" name="Genome Biol. Evol.">
        <title>Insights into the evolution of the New World diploid cottons (Gossypium, subgenus Houzingenia) based on genome sequencing.</title>
        <authorList>
            <person name="Grover C.E."/>
            <person name="Arick M.A. 2nd"/>
            <person name="Thrash A."/>
            <person name="Conover J.L."/>
            <person name="Sanders W.S."/>
            <person name="Peterson D.G."/>
            <person name="Frelichowski J.E."/>
            <person name="Scheffler J.A."/>
            <person name="Scheffler B.E."/>
            <person name="Wendel J.F."/>
        </authorList>
    </citation>
    <scope>NUCLEOTIDE SEQUENCE [LARGE SCALE GENOMIC DNA]</scope>
    <source>
        <strain evidence="1">1</strain>
        <tissue evidence="1">Leaf</tissue>
    </source>
</reference>